<dbReference type="Gene3D" id="3.40.1110.10">
    <property type="entry name" value="Calcium-transporting ATPase, cytoplasmic domain N"/>
    <property type="match status" value="1"/>
</dbReference>
<dbReference type="PROSITE" id="PS00154">
    <property type="entry name" value="ATPASE_E1_E2"/>
    <property type="match status" value="1"/>
</dbReference>
<dbReference type="InterPro" id="IPR018303">
    <property type="entry name" value="ATPase_P-typ_P_site"/>
</dbReference>
<dbReference type="Gene3D" id="3.40.50.1000">
    <property type="entry name" value="HAD superfamily/HAD-like"/>
    <property type="match status" value="1"/>
</dbReference>
<dbReference type="EC" id="7.2.2.12" evidence="6"/>
<dbReference type="InterPro" id="IPR001757">
    <property type="entry name" value="P_typ_ATPase"/>
</dbReference>
<name>A0ABX5LPI1_9BACT</name>
<keyword evidence="10" id="KW-1185">Reference proteome</keyword>
<dbReference type="SUPFAM" id="SSF81660">
    <property type="entry name" value="Metal cation-transporting ATPase, ATP-binding domain N"/>
    <property type="match status" value="1"/>
</dbReference>
<evidence type="ECO:0000256" key="3">
    <source>
        <dbReference type="ARBA" id="ARBA00022692"/>
    </source>
</evidence>
<comment type="subcellular location">
    <subcellularLocation>
        <location evidence="1">Membrane</location>
    </subcellularLocation>
</comment>
<evidence type="ECO:0000256" key="4">
    <source>
        <dbReference type="ARBA" id="ARBA00022989"/>
    </source>
</evidence>
<dbReference type="InterPro" id="IPR036412">
    <property type="entry name" value="HAD-like_sf"/>
</dbReference>
<dbReference type="InterPro" id="IPR051014">
    <property type="entry name" value="Cation_Transport_ATPase_IB"/>
</dbReference>
<evidence type="ECO:0000259" key="8">
    <source>
        <dbReference type="Pfam" id="PF00122"/>
    </source>
</evidence>
<evidence type="ECO:0000313" key="9">
    <source>
        <dbReference type="EMBL" id="PWL03809.1"/>
    </source>
</evidence>
<dbReference type="NCBIfam" id="TIGR01494">
    <property type="entry name" value="ATPase_P-type"/>
    <property type="match status" value="1"/>
</dbReference>
<dbReference type="InterPro" id="IPR023299">
    <property type="entry name" value="ATPase_P-typ_cyto_dom_N"/>
</dbReference>
<comment type="caution">
    <text evidence="9">The sequence shown here is derived from an EMBL/GenBank/DDBJ whole genome shotgun (WGS) entry which is preliminary data.</text>
</comment>
<dbReference type="Proteomes" id="UP000245523">
    <property type="component" value="Unassembled WGS sequence"/>
</dbReference>
<feature type="domain" description="P-type ATPase A" evidence="8">
    <location>
        <begin position="9"/>
        <end position="52"/>
    </location>
</feature>
<evidence type="ECO:0000256" key="6">
    <source>
        <dbReference type="ARBA" id="ARBA00039097"/>
    </source>
</evidence>
<keyword evidence="3" id="KW-0812">Transmembrane</keyword>
<evidence type="ECO:0000256" key="7">
    <source>
        <dbReference type="ARBA" id="ARBA00047308"/>
    </source>
</evidence>
<gene>
    <name evidence="9" type="ORF">B0H50_103106</name>
</gene>
<keyword evidence="5" id="KW-0472">Membrane</keyword>
<proteinExistence type="inferred from homology"/>
<dbReference type="Pfam" id="PF00702">
    <property type="entry name" value="Hydrolase"/>
    <property type="match status" value="1"/>
</dbReference>
<dbReference type="InterPro" id="IPR059000">
    <property type="entry name" value="ATPase_P-type_domA"/>
</dbReference>
<protein>
    <recommendedName>
        <fullName evidence="6">P-type Zn(2+) transporter</fullName>
        <ecNumber evidence="6">7.2.2.12</ecNumber>
    </recommendedName>
</protein>
<accession>A0ABX5LPI1</accession>
<comment type="catalytic activity">
    <reaction evidence="7">
        <text>Zn(2+)(in) + ATP + H2O = Zn(2+)(out) + ADP + phosphate + H(+)</text>
        <dbReference type="Rhea" id="RHEA:20621"/>
        <dbReference type="ChEBI" id="CHEBI:15377"/>
        <dbReference type="ChEBI" id="CHEBI:15378"/>
        <dbReference type="ChEBI" id="CHEBI:29105"/>
        <dbReference type="ChEBI" id="CHEBI:30616"/>
        <dbReference type="ChEBI" id="CHEBI:43474"/>
        <dbReference type="ChEBI" id="CHEBI:456216"/>
        <dbReference type="EC" id="7.2.2.12"/>
    </reaction>
</comment>
<dbReference type="SUPFAM" id="SSF56784">
    <property type="entry name" value="HAD-like"/>
    <property type="match status" value="1"/>
</dbReference>
<dbReference type="InterPro" id="IPR023214">
    <property type="entry name" value="HAD_sf"/>
</dbReference>
<evidence type="ECO:0000256" key="2">
    <source>
        <dbReference type="ARBA" id="ARBA00006024"/>
    </source>
</evidence>
<dbReference type="Gene3D" id="2.70.150.10">
    <property type="entry name" value="Calcium-transporting ATPase, cytoplasmic transduction domain A"/>
    <property type="match status" value="1"/>
</dbReference>
<organism evidence="9 10">
    <name type="scientific">Hallerella porci</name>
    <dbReference type="NCBI Taxonomy" id="1945871"/>
    <lineage>
        <taxon>Bacteria</taxon>
        <taxon>Pseudomonadati</taxon>
        <taxon>Fibrobacterota</taxon>
        <taxon>Fibrobacteria</taxon>
        <taxon>Fibrobacterales</taxon>
        <taxon>Fibrobacteraceae</taxon>
        <taxon>Hallerella</taxon>
    </lineage>
</organism>
<dbReference type="PANTHER" id="PTHR48085:SF5">
    <property type="entry name" value="CADMIUM_ZINC-TRANSPORTING ATPASE HMA4-RELATED"/>
    <property type="match status" value="1"/>
</dbReference>
<evidence type="ECO:0000256" key="1">
    <source>
        <dbReference type="ARBA" id="ARBA00004370"/>
    </source>
</evidence>
<dbReference type="Pfam" id="PF00122">
    <property type="entry name" value="E1-E2_ATPase"/>
    <property type="match status" value="1"/>
</dbReference>
<comment type="similarity">
    <text evidence="2">Belongs to the cation transport ATPase (P-type) (TC 3.A.3) family. Type IB subfamily.</text>
</comment>
<dbReference type="PANTHER" id="PTHR48085">
    <property type="entry name" value="CADMIUM/ZINC-TRANSPORTING ATPASE HMA2-RELATED"/>
    <property type="match status" value="1"/>
</dbReference>
<reference evidence="9 10" key="1">
    <citation type="submission" date="2018-05" db="EMBL/GenBank/DDBJ databases">
        <title>Animal gut microbial communities from fecal samples from Wisconsin, USA.</title>
        <authorList>
            <person name="Neumann A."/>
        </authorList>
    </citation>
    <scope>NUCLEOTIDE SEQUENCE [LARGE SCALE GENOMIC DNA]</scope>
    <source>
        <strain evidence="9 10">UWS4</strain>
    </source>
</reference>
<evidence type="ECO:0000313" key="10">
    <source>
        <dbReference type="Proteomes" id="UP000245523"/>
    </source>
</evidence>
<dbReference type="PRINTS" id="PR00119">
    <property type="entry name" value="CATATPASE"/>
</dbReference>
<evidence type="ECO:0000256" key="5">
    <source>
        <dbReference type="ARBA" id="ARBA00023136"/>
    </source>
</evidence>
<sequence>MRYAKIKREPLAVRKSEKSTVFAGTVLEEGSLVIKVREISSNTKISKIIELIDNSENLKAGIQSRAESLADSIVPFSFLAFGLTFAITRNITKAVSVLMVDYSCAIKLSTPIAVISALREASEHNMTVKGGKYLETFADADTIVFDKTGTLTQAEPHLEKVIPFGDYSENEALKIAACLEEHFPHSVARAIVKGAELRGLKHLEEHAEVHYIVAHGIATSLHGERAIIGSKHFVTEDEHVFISPEDEAILEKETGAYSCIYLAIGGKLAGVLCISDPPRPEAKSVIADLKNLGFQNIIMLTGDS</sequence>
<dbReference type="EMBL" id="QGHD01000003">
    <property type="protein sequence ID" value="PWL03809.1"/>
    <property type="molecule type" value="Genomic_DNA"/>
</dbReference>
<keyword evidence="4" id="KW-1133">Transmembrane helix</keyword>